<organism evidence="3">
    <name type="scientific">Cyanoptyche gloeocystis</name>
    <dbReference type="NCBI Taxonomy" id="77922"/>
    <lineage>
        <taxon>Eukaryota</taxon>
        <taxon>Glaucocystophyceae</taxon>
        <taxon>Glaucocystophyceae incertae sedis</taxon>
        <taxon>Cyanoptyche</taxon>
    </lineage>
</organism>
<dbReference type="GO" id="GO:0004252">
    <property type="term" value="F:serine-type endopeptidase activity"/>
    <property type="evidence" value="ECO:0007669"/>
    <property type="project" value="InterPro"/>
</dbReference>
<dbReference type="AlphaFoldDB" id="A0A3G1IW79"/>
<dbReference type="PANTHER" id="PTHR10381:SF11">
    <property type="entry name" value="ATP-DEPENDENT CLP PROTEASE PROTEOLYTIC SUBUNIT, MITOCHONDRIAL"/>
    <property type="match status" value="1"/>
</dbReference>
<dbReference type="PANTHER" id="PTHR10381">
    <property type="entry name" value="ATP-DEPENDENT CLP PROTEASE PROTEOLYTIC SUBUNIT"/>
    <property type="match status" value="1"/>
</dbReference>
<evidence type="ECO:0000256" key="1">
    <source>
        <dbReference type="ARBA" id="ARBA00007039"/>
    </source>
</evidence>
<dbReference type="GO" id="GO:0051117">
    <property type="term" value="F:ATPase binding"/>
    <property type="evidence" value="ECO:0007669"/>
    <property type="project" value="TreeGrafter"/>
</dbReference>
<comment type="similarity">
    <text evidence="1 2">Belongs to the peptidase S14 family.</text>
</comment>
<dbReference type="GO" id="GO:0004176">
    <property type="term" value="F:ATP-dependent peptidase activity"/>
    <property type="evidence" value="ECO:0007669"/>
    <property type="project" value="InterPro"/>
</dbReference>
<gene>
    <name evidence="3" type="primary">clpP</name>
</gene>
<proteinExistence type="inferred from homology"/>
<protein>
    <recommendedName>
        <fullName evidence="2">ATP-dependent Clp protease proteolytic subunit</fullName>
    </recommendedName>
</protein>
<dbReference type="SUPFAM" id="SSF52096">
    <property type="entry name" value="ClpP/crotonase"/>
    <property type="match status" value="1"/>
</dbReference>
<dbReference type="Pfam" id="PF00574">
    <property type="entry name" value="CLP_protease"/>
    <property type="match status" value="1"/>
</dbReference>
<dbReference type="PRINTS" id="PR00127">
    <property type="entry name" value="CLPPROTEASEP"/>
</dbReference>
<dbReference type="GO" id="GO:0009368">
    <property type="term" value="C:endopeptidase Clp complex"/>
    <property type="evidence" value="ECO:0007669"/>
    <property type="project" value="TreeGrafter"/>
</dbReference>
<dbReference type="CDD" id="cd07017">
    <property type="entry name" value="S14_ClpP_2"/>
    <property type="match status" value="1"/>
</dbReference>
<dbReference type="Gene3D" id="3.90.226.10">
    <property type="entry name" value="2-enoyl-CoA Hydratase, Chain A, domain 1"/>
    <property type="match status" value="1"/>
</dbReference>
<accession>A0A3G1IW79</accession>
<dbReference type="GO" id="GO:0006515">
    <property type="term" value="P:protein quality control for misfolded or incompletely synthesized proteins"/>
    <property type="evidence" value="ECO:0007669"/>
    <property type="project" value="TreeGrafter"/>
</dbReference>
<keyword evidence="3" id="KW-0378">Hydrolase</keyword>
<reference evidence="3" key="1">
    <citation type="submission" date="2017-05" db="EMBL/GenBank/DDBJ databases">
        <title>Plastid comparative genomics reveals ancient divergence between Glaucophyte genera.</title>
        <authorList>
            <person name="Figueroa-Martinez F.J."/>
            <person name="Jackson C."/>
            <person name="Reyes-Prieto A."/>
        </authorList>
    </citation>
    <scope>NUCLEOTIDE SEQUENCE</scope>
    <source>
        <strain evidence="3">SAG 4.97</strain>
    </source>
</reference>
<keyword evidence="3" id="KW-0645">Protease</keyword>
<dbReference type="EMBL" id="MF167427">
    <property type="protein sequence ID" value="ASQ40300.1"/>
    <property type="molecule type" value="Genomic_DNA"/>
</dbReference>
<keyword evidence="3" id="KW-0934">Plastid</keyword>
<dbReference type="InterPro" id="IPR001907">
    <property type="entry name" value="ClpP"/>
</dbReference>
<name>A0A3G1IW79_9EUKA</name>
<sequence>MVFFKTSFSKKNEMLVNLSKNLIIKSDTNGFEKMNSIKINLLKKHTNFIKERIIFLNSEITDKEANQIVQTLYYFDIENSGKEIKLFINGAGGTFYDCMPIYDAIQSIKSDVTTICFGQISSMSTLLLVAGTKGKRFAFPNSRIIINQPEEQEVNVEGPVEDININIKQLLSTKQTFYKLLSYHTNFSIPNEENNTSNMYTLSAWEALNLGFIDNIIEPVFFK</sequence>
<evidence type="ECO:0000313" key="3">
    <source>
        <dbReference type="EMBL" id="ASQ40300.1"/>
    </source>
</evidence>
<evidence type="ECO:0000256" key="2">
    <source>
        <dbReference type="RuleBase" id="RU003567"/>
    </source>
</evidence>
<dbReference type="InterPro" id="IPR023562">
    <property type="entry name" value="ClpP/TepA"/>
</dbReference>
<dbReference type="InterPro" id="IPR029045">
    <property type="entry name" value="ClpP/crotonase-like_dom_sf"/>
</dbReference>
<geneLocation type="plastid" evidence="3"/>